<evidence type="ECO:0000313" key="3">
    <source>
        <dbReference type="EMBL" id="MFK7161454.1"/>
    </source>
</evidence>
<evidence type="ECO:0000256" key="1">
    <source>
        <dbReference type="SAM" id="MobiDB-lite"/>
    </source>
</evidence>
<keyword evidence="4" id="KW-1185">Reference proteome</keyword>
<name>A0ABW8PZZ6_9GAMM</name>
<feature type="region of interest" description="Disordered" evidence="1">
    <location>
        <begin position="28"/>
        <end position="53"/>
    </location>
</feature>
<sequence>MLARRNFLCCFILLCLLMLQGGCDGSSSSGSDDWHDDDDWYEESPPEPVPPPNYTHDLMQYGPHWGGMGPALDHVELLEADRELVYQLSIGGEYEHIINCQMNSLGVGVFLPGAYFHEHLAERGPASEYFANEAKTLANRFKRQPGALYASLLSLNHAIAFYPQFVAVADAVWEVHEALYRDFREVFWPECIQNIPTACFELGYKFIDFEARCAEGRVKLSTLPGYEMLREAYIEVQNQTGVRLE</sequence>
<feature type="compositionally biased region" description="Acidic residues" evidence="1">
    <location>
        <begin position="34"/>
        <end position="45"/>
    </location>
</feature>
<evidence type="ECO:0000256" key="2">
    <source>
        <dbReference type="SAM" id="SignalP"/>
    </source>
</evidence>
<proteinExistence type="predicted"/>
<comment type="caution">
    <text evidence="3">The sequence shown here is derived from an EMBL/GenBank/DDBJ whole genome shotgun (WGS) entry which is preliminary data.</text>
</comment>
<organism evidence="3 4">
    <name type="scientific">Marinospirillum alkalitolerans</name>
    <dbReference type="NCBI Taxonomy" id="3123374"/>
    <lineage>
        <taxon>Bacteria</taxon>
        <taxon>Pseudomonadati</taxon>
        <taxon>Pseudomonadota</taxon>
        <taxon>Gammaproteobacteria</taxon>
        <taxon>Oceanospirillales</taxon>
        <taxon>Oceanospirillaceae</taxon>
        <taxon>Marinospirillum</taxon>
    </lineage>
</organism>
<evidence type="ECO:0000313" key="4">
    <source>
        <dbReference type="Proteomes" id="UP001621714"/>
    </source>
</evidence>
<dbReference type="EMBL" id="JBANFI010000006">
    <property type="protein sequence ID" value="MFK7161454.1"/>
    <property type="molecule type" value="Genomic_DNA"/>
</dbReference>
<feature type="chain" id="PRO_5046638406" evidence="2">
    <location>
        <begin position="22"/>
        <end position="245"/>
    </location>
</feature>
<protein>
    <submittedName>
        <fullName evidence="3">Uncharacterized protein</fullName>
    </submittedName>
</protein>
<feature type="signal peptide" evidence="2">
    <location>
        <begin position="1"/>
        <end position="21"/>
    </location>
</feature>
<reference evidence="3 4" key="1">
    <citation type="submission" date="2024-02" db="EMBL/GenBank/DDBJ databases">
        <title>Marinospirillum sp. MEB 164 isolated from Lonar lake sediment.</title>
        <authorList>
            <person name="Joshi A."/>
            <person name="Thite S."/>
        </authorList>
    </citation>
    <scope>NUCLEOTIDE SEQUENCE [LARGE SCALE GENOMIC DNA]</scope>
    <source>
        <strain evidence="3 4">MEB164</strain>
    </source>
</reference>
<gene>
    <name evidence="3" type="ORF">V6U78_10440</name>
</gene>
<dbReference type="Proteomes" id="UP001621714">
    <property type="component" value="Unassembled WGS sequence"/>
</dbReference>
<dbReference type="RefSeq" id="WP_405340305.1">
    <property type="nucleotide sequence ID" value="NZ_JBANFI010000006.1"/>
</dbReference>
<accession>A0ABW8PZZ6</accession>
<keyword evidence="2" id="KW-0732">Signal</keyword>